<sequence length="133" mass="14367">MLAAVETITRQAARVGSPHLSAETPAAELPFGYSGSYWLDLRGYDPVALDKPMLIPQGGRDYQVSVAGDLADRQAGLAHRTDVTLRVYDADDHLFFPCPLACGSALHRPFLSYLVRPRWTRPATVTVSGSPGG</sequence>
<reference evidence="1 2" key="1">
    <citation type="submission" date="2020-08" db="EMBL/GenBank/DDBJ databases">
        <title>Genomic Encyclopedia of Type Strains, Phase IV (KMG-IV): sequencing the most valuable type-strain genomes for metagenomic binning, comparative biology and taxonomic classification.</title>
        <authorList>
            <person name="Goeker M."/>
        </authorList>
    </citation>
    <scope>NUCLEOTIDE SEQUENCE [LARGE SCALE GENOMIC DNA]</scope>
    <source>
        <strain evidence="1 2">DSM 45615</strain>
    </source>
</reference>
<dbReference type="AlphaFoldDB" id="A0A840PCT4"/>
<dbReference type="Proteomes" id="UP000578449">
    <property type="component" value="Unassembled WGS sequence"/>
</dbReference>
<name>A0A840PCT4_9ACTN</name>
<evidence type="ECO:0000313" key="2">
    <source>
        <dbReference type="Proteomes" id="UP000578449"/>
    </source>
</evidence>
<organism evidence="1 2">
    <name type="scientific">Thermocatellispora tengchongensis</name>
    <dbReference type="NCBI Taxonomy" id="1073253"/>
    <lineage>
        <taxon>Bacteria</taxon>
        <taxon>Bacillati</taxon>
        <taxon>Actinomycetota</taxon>
        <taxon>Actinomycetes</taxon>
        <taxon>Streptosporangiales</taxon>
        <taxon>Streptosporangiaceae</taxon>
        <taxon>Thermocatellispora</taxon>
    </lineage>
</organism>
<proteinExistence type="predicted"/>
<gene>
    <name evidence="1" type="ORF">HNP84_007180</name>
</gene>
<evidence type="ECO:0000313" key="1">
    <source>
        <dbReference type="EMBL" id="MBB5137428.1"/>
    </source>
</evidence>
<comment type="caution">
    <text evidence="1">The sequence shown here is derived from an EMBL/GenBank/DDBJ whole genome shotgun (WGS) entry which is preliminary data.</text>
</comment>
<dbReference type="EMBL" id="JACHGN010000017">
    <property type="protein sequence ID" value="MBB5137428.1"/>
    <property type="molecule type" value="Genomic_DNA"/>
</dbReference>
<accession>A0A840PCT4</accession>
<dbReference type="RefSeq" id="WP_185054329.1">
    <property type="nucleotide sequence ID" value="NZ_BAABIX010000012.1"/>
</dbReference>
<keyword evidence="2" id="KW-1185">Reference proteome</keyword>
<protein>
    <submittedName>
        <fullName evidence="1">Uncharacterized protein</fullName>
    </submittedName>
</protein>